<proteinExistence type="predicted"/>
<dbReference type="GO" id="GO:0000155">
    <property type="term" value="F:phosphorelay sensor kinase activity"/>
    <property type="evidence" value="ECO:0007669"/>
    <property type="project" value="InterPro"/>
</dbReference>
<dbReference type="PANTHER" id="PTHR43711">
    <property type="entry name" value="TWO-COMPONENT HISTIDINE KINASE"/>
    <property type="match status" value="1"/>
</dbReference>
<dbReference type="Gene3D" id="2.60.120.260">
    <property type="entry name" value="Galactose-binding domain-like"/>
    <property type="match status" value="1"/>
</dbReference>
<feature type="signal peptide" evidence="8">
    <location>
        <begin position="1"/>
        <end position="17"/>
    </location>
</feature>
<feature type="transmembrane region" description="Helical" evidence="7">
    <location>
        <begin position="234"/>
        <end position="252"/>
    </location>
</feature>
<dbReference type="AlphaFoldDB" id="A0A6C0GP29"/>
<keyword evidence="3" id="KW-0597">Phosphoprotein</keyword>
<dbReference type="InterPro" id="IPR050736">
    <property type="entry name" value="Sensor_HK_Regulatory"/>
</dbReference>
<dbReference type="RefSeq" id="WP_162445671.1">
    <property type="nucleotide sequence ID" value="NZ_CP048222.1"/>
</dbReference>
<evidence type="ECO:0000259" key="9">
    <source>
        <dbReference type="PROSITE" id="PS50109"/>
    </source>
</evidence>
<keyword evidence="11" id="KW-1185">Reference proteome</keyword>
<gene>
    <name evidence="10" type="ORF">GXP67_25085</name>
</gene>
<dbReference type="Gene3D" id="1.10.287.130">
    <property type="match status" value="1"/>
</dbReference>
<feature type="transmembrane region" description="Helical" evidence="7">
    <location>
        <begin position="272"/>
        <end position="294"/>
    </location>
</feature>
<evidence type="ECO:0000256" key="8">
    <source>
        <dbReference type="SAM" id="SignalP"/>
    </source>
</evidence>
<keyword evidence="4" id="KW-0808">Transferase</keyword>
<dbReference type="KEGG" id="rhoz:GXP67_25085"/>
<feature type="transmembrane region" description="Helical" evidence="7">
    <location>
        <begin position="356"/>
        <end position="375"/>
    </location>
</feature>
<evidence type="ECO:0000256" key="5">
    <source>
        <dbReference type="ARBA" id="ARBA00022777"/>
    </source>
</evidence>
<dbReference type="EC" id="2.7.13.3" evidence="2"/>
<dbReference type="Gene3D" id="3.30.565.10">
    <property type="entry name" value="Histidine kinase-like ATPase, C-terminal domain"/>
    <property type="match status" value="1"/>
</dbReference>
<dbReference type="CDD" id="cd00082">
    <property type="entry name" value="HisKA"/>
    <property type="match status" value="1"/>
</dbReference>
<name>A0A6C0GP29_9BACT</name>
<keyword evidence="7" id="KW-0472">Membrane</keyword>
<dbReference type="SUPFAM" id="SSF55874">
    <property type="entry name" value="ATPase domain of HSP90 chaperone/DNA topoisomerase II/histidine kinase"/>
    <property type="match status" value="1"/>
</dbReference>
<keyword evidence="7" id="KW-1133">Transmembrane helix</keyword>
<feature type="transmembrane region" description="Helical" evidence="7">
    <location>
        <begin position="326"/>
        <end position="349"/>
    </location>
</feature>
<reference evidence="10 11" key="1">
    <citation type="submission" date="2020-01" db="EMBL/GenBank/DDBJ databases">
        <authorList>
            <person name="Kim M.K."/>
        </authorList>
    </citation>
    <scope>NUCLEOTIDE SEQUENCE [LARGE SCALE GENOMIC DNA]</scope>
    <source>
        <strain evidence="10 11">172606-1</strain>
    </source>
</reference>
<dbReference type="InterPro" id="IPR004358">
    <property type="entry name" value="Sig_transdc_His_kin-like_C"/>
</dbReference>
<comment type="catalytic activity">
    <reaction evidence="1">
        <text>ATP + protein L-histidine = ADP + protein N-phospho-L-histidine.</text>
        <dbReference type="EC" id="2.7.13.3"/>
    </reaction>
</comment>
<dbReference type="SMART" id="SM00388">
    <property type="entry name" value="HisKA"/>
    <property type="match status" value="1"/>
</dbReference>
<keyword evidence="8" id="KW-0732">Signal</keyword>
<dbReference type="InterPro" id="IPR003594">
    <property type="entry name" value="HATPase_dom"/>
</dbReference>
<evidence type="ECO:0000256" key="7">
    <source>
        <dbReference type="SAM" id="Phobius"/>
    </source>
</evidence>
<keyword evidence="7" id="KW-0812">Transmembrane</keyword>
<organism evidence="10 11">
    <name type="scientific">Rhodocytophaga rosea</name>
    <dbReference type="NCBI Taxonomy" id="2704465"/>
    <lineage>
        <taxon>Bacteria</taxon>
        <taxon>Pseudomonadati</taxon>
        <taxon>Bacteroidota</taxon>
        <taxon>Cytophagia</taxon>
        <taxon>Cytophagales</taxon>
        <taxon>Rhodocytophagaceae</taxon>
        <taxon>Rhodocytophaga</taxon>
    </lineage>
</organism>
<dbReference type="InterPro" id="IPR011623">
    <property type="entry name" value="7TMR_DISM_rcpt_extracell_dom1"/>
</dbReference>
<dbReference type="SUPFAM" id="SSF49785">
    <property type="entry name" value="Galactose-binding domain-like"/>
    <property type="match status" value="1"/>
</dbReference>
<sequence>MKASFLNFWLIILCLTAACRSNDSFQKPPIAIKGILDLRTWDFARQGSLTLDGEWEFYWKKLYTPVDFLQAHTDSVHWVQVPKSWNAYQLNNKDITGEGFATYRLRMVLNKPSSGNFSIRVPLTYTASRMWVNGRLMYESGTVSEEYSTTLPQYKPEIIDFIPDQEQVELVIQVSNFHYSDGGLRQPIQVGLESDIRDRRLKAIAAEFWLEGSILIMAFYHLGLFLIRKRDLSTLWFSIFCMLVALRIFITGEYTINLFFGPNWWFLIRVEYLTFFLGTAAFTLFLYTVFEAVFSKQVVRVVCGVVALFTLMVLFSSPIFFSSMLIHFQLFTVLIAIYGFYVIIGACVFHLEGSYAFLLGYLVFIATFFNDLLYSHKIVHTGYYISLGLFVFIFSQAFLLTRRFSIAFAELEKANQKLSEANILTKEQNENLWQLNAELDSFVYRTSHDLRAPIASVMGLINIAKQENDLTQIRYYLSLKEKSLKKLDGVIRDIIDYSKNKSLDLEITPIDFETQVAEVFANHDYMENAGRIHKSIESMGQDVFYSDSRRIDIILNNLISNAIRYFNPYQEQPFIKIKVTTDAKKAQIEVSDNGLGIAKEYQNKIFDMFFRVSNHGGGSGMGLYVVKETIYKLGGEIAIESEANKGTIFRVTLPNVKPPDSIS</sequence>
<evidence type="ECO:0000256" key="3">
    <source>
        <dbReference type="ARBA" id="ARBA00022553"/>
    </source>
</evidence>
<feature type="chain" id="PRO_5025640003" description="histidine kinase" evidence="8">
    <location>
        <begin position="18"/>
        <end position="663"/>
    </location>
</feature>
<dbReference type="InterPro" id="IPR003661">
    <property type="entry name" value="HisK_dim/P_dom"/>
</dbReference>
<keyword evidence="5" id="KW-0418">Kinase</keyword>
<keyword evidence="6" id="KW-0902">Two-component regulatory system</keyword>
<dbReference type="PANTHER" id="PTHR43711:SF1">
    <property type="entry name" value="HISTIDINE KINASE 1"/>
    <property type="match status" value="1"/>
</dbReference>
<feature type="transmembrane region" description="Helical" evidence="7">
    <location>
        <begin position="381"/>
        <end position="400"/>
    </location>
</feature>
<dbReference type="Pfam" id="PF07695">
    <property type="entry name" value="7TMR-DISM_7TM"/>
    <property type="match status" value="1"/>
</dbReference>
<feature type="transmembrane region" description="Helical" evidence="7">
    <location>
        <begin position="301"/>
        <end position="320"/>
    </location>
</feature>
<evidence type="ECO:0000256" key="1">
    <source>
        <dbReference type="ARBA" id="ARBA00000085"/>
    </source>
</evidence>
<dbReference type="SUPFAM" id="SSF47384">
    <property type="entry name" value="Homodimeric domain of signal transducing histidine kinase"/>
    <property type="match status" value="1"/>
</dbReference>
<dbReference type="SMART" id="SM00387">
    <property type="entry name" value="HATPase_c"/>
    <property type="match status" value="1"/>
</dbReference>
<dbReference type="PRINTS" id="PR00344">
    <property type="entry name" value="BCTRLSENSOR"/>
</dbReference>
<dbReference type="InterPro" id="IPR005467">
    <property type="entry name" value="His_kinase_dom"/>
</dbReference>
<dbReference type="EMBL" id="CP048222">
    <property type="protein sequence ID" value="QHT69687.1"/>
    <property type="molecule type" value="Genomic_DNA"/>
</dbReference>
<dbReference type="Pfam" id="PF02518">
    <property type="entry name" value="HATPase_c"/>
    <property type="match status" value="1"/>
</dbReference>
<feature type="domain" description="Histidine kinase" evidence="9">
    <location>
        <begin position="445"/>
        <end position="657"/>
    </location>
</feature>
<dbReference type="InterPro" id="IPR036097">
    <property type="entry name" value="HisK_dim/P_sf"/>
</dbReference>
<dbReference type="InterPro" id="IPR008979">
    <property type="entry name" value="Galactose-bd-like_sf"/>
</dbReference>
<accession>A0A6C0GP29</accession>
<dbReference type="InterPro" id="IPR036890">
    <property type="entry name" value="HATPase_C_sf"/>
</dbReference>
<evidence type="ECO:0000313" key="11">
    <source>
        <dbReference type="Proteomes" id="UP000480178"/>
    </source>
</evidence>
<feature type="transmembrane region" description="Helical" evidence="7">
    <location>
        <begin position="208"/>
        <end position="227"/>
    </location>
</feature>
<dbReference type="PROSITE" id="PS51257">
    <property type="entry name" value="PROKAR_LIPOPROTEIN"/>
    <property type="match status" value="1"/>
</dbReference>
<dbReference type="CDD" id="cd00075">
    <property type="entry name" value="HATPase"/>
    <property type="match status" value="1"/>
</dbReference>
<dbReference type="Pfam" id="PF00512">
    <property type="entry name" value="HisKA"/>
    <property type="match status" value="1"/>
</dbReference>
<dbReference type="PROSITE" id="PS50109">
    <property type="entry name" value="HIS_KIN"/>
    <property type="match status" value="1"/>
</dbReference>
<evidence type="ECO:0000256" key="2">
    <source>
        <dbReference type="ARBA" id="ARBA00012438"/>
    </source>
</evidence>
<protein>
    <recommendedName>
        <fullName evidence="2">histidine kinase</fullName>
        <ecNumber evidence="2">2.7.13.3</ecNumber>
    </recommendedName>
</protein>
<evidence type="ECO:0000256" key="4">
    <source>
        <dbReference type="ARBA" id="ARBA00022679"/>
    </source>
</evidence>
<evidence type="ECO:0000256" key="6">
    <source>
        <dbReference type="ARBA" id="ARBA00023012"/>
    </source>
</evidence>
<evidence type="ECO:0000313" key="10">
    <source>
        <dbReference type="EMBL" id="QHT69687.1"/>
    </source>
</evidence>
<dbReference type="Proteomes" id="UP000480178">
    <property type="component" value="Chromosome"/>
</dbReference>